<dbReference type="PANTHER" id="PTHR30432:SF1">
    <property type="entry name" value="DNA-BINDING TRANSCRIPTIONAL DUAL REGULATOR MODE"/>
    <property type="match status" value="1"/>
</dbReference>
<evidence type="ECO:0000313" key="5">
    <source>
        <dbReference type="Proteomes" id="UP000739411"/>
    </source>
</evidence>
<dbReference type="EMBL" id="JADJMS010000020">
    <property type="protein sequence ID" value="MBK7415444.1"/>
    <property type="molecule type" value="Genomic_DNA"/>
</dbReference>
<proteinExistence type="predicted"/>
<name>A0A935MTA2_9RHOO</name>
<dbReference type="NCBIfam" id="TIGR00638">
    <property type="entry name" value="Mop"/>
    <property type="match status" value="2"/>
</dbReference>
<keyword evidence="1 2" id="KW-0500">Molybdenum</keyword>
<dbReference type="AlphaFoldDB" id="A0A935MTA2"/>
<organism evidence="4 5">
    <name type="scientific">Candidatus Dechloromonas phosphorivorans</name>
    <dbReference type="NCBI Taxonomy" id="2899244"/>
    <lineage>
        <taxon>Bacteria</taxon>
        <taxon>Pseudomonadati</taxon>
        <taxon>Pseudomonadota</taxon>
        <taxon>Betaproteobacteria</taxon>
        <taxon>Rhodocyclales</taxon>
        <taxon>Azonexaceae</taxon>
        <taxon>Dechloromonas</taxon>
    </lineage>
</organism>
<sequence>MKVSARNVFEGTISALVNGKVNAEVEITMAGGDRLVAIVTEGSVQALGLALGKPVLAFVKAPWVIVLAGDAGVKFSARNQLAGMVESLTKGAVNSEVGIKLSGGTLVYAVVTNEAVLELGLKPGVPASALIKASHVVLGVPA</sequence>
<dbReference type="Gene3D" id="2.40.50.100">
    <property type="match status" value="2"/>
</dbReference>
<gene>
    <name evidence="4" type="ORF">IPJ38_10405</name>
</gene>
<accession>A0A935MTA2</accession>
<protein>
    <submittedName>
        <fullName evidence="4">TOBE domain-containing protein</fullName>
    </submittedName>
</protein>
<dbReference type="Pfam" id="PF03459">
    <property type="entry name" value="TOBE"/>
    <property type="match status" value="2"/>
</dbReference>
<dbReference type="InterPro" id="IPR008995">
    <property type="entry name" value="Mo/tungstate-bd_C_term_dom"/>
</dbReference>
<dbReference type="InterPro" id="IPR004606">
    <property type="entry name" value="Mop_domain"/>
</dbReference>
<feature type="domain" description="Mop" evidence="3">
    <location>
        <begin position="74"/>
        <end position="140"/>
    </location>
</feature>
<dbReference type="SUPFAM" id="SSF50331">
    <property type="entry name" value="MOP-like"/>
    <property type="match status" value="2"/>
</dbReference>
<evidence type="ECO:0000313" key="4">
    <source>
        <dbReference type="EMBL" id="MBK7415444.1"/>
    </source>
</evidence>
<reference evidence="4 5" key="1">
    <citation type="submission" date="2020-10" db="EMBL/GenBank/DDBJ databases">
        <title>Connecting structure to function with the recovery of over 1000 high-quality activated sludge metagenome-assembled genomes encoding full-length rRNA genes using long-read sequencing.</title>
        <authorList>
            <person name="Singleton C.M."/>
            <person name="Petriglieri F."/>
            <person name="Kristensen J.M."/>
            <person name="Kirkegaard R.H."/>
            <person name="Michaelsen T.Y."/>
            <person name="Andersen M.H."/>
            <person name="Karst S.M."/>
            <person name="Dueholm M.S."/>
            <person name="Nielsen P.H."/>
            <person name="Albertsen M."/>
        </authorList>
    </citation>
    <scope>NUCLEOTIDE SEQUENCE [LARGE SCALE GENOMIC DNA]</scope>
    <source>
        <strain evidence="4">EsbW_18-Q3-R4-48_BATAC.463</strain>
    </source>
</reference>
<dbReference type="PROSITE" id="PS51866">
    <property type="entry name" value="MOP"/>
    <property type="match status" value="2"/>
</dbReference>
<dbReference type="PANTHER" id="PTHR30432">
    <property type="entry name" value="TRANSCRIPTIONAL REGULATOR MODE"/>
    <property type="match status" value="1"/>
</dbReference>
<dbReference type="InterPro" id="IPR051815">
    <property type="entry name" value="Molybdate_resp_trans_reg"/>
</dbReference>
<evidence type="ECO:0000259" key="3">
    <source>
        <dbReference type="PROSITE" id="PS51866"/>
    </source>
</evidence>
<dbReference type="Proteomes" id="UP000739411">
    <property type="component" value="Unassembled WGS sequence"/>
</dbReference>
<dbReference type="GO" id="GO:0015689">
    <property type="term" value="P:molybdate ion transport"/>
    <property type="evidence" value="ECO:0007669"/>
    <property type="project" value="InterPro"/>
</dbReference>
<evidence type="ECO:0000256" key="1">
    <source>
        <dbReference type="ARBA" id="ARBA00022505"/>
    </source>
</evidence>
<dbReference type="InterPro" id="IPR005116">
    <property type="entry name" value="Transp-assoc_OB_typ1"/>
</dbReference>
<evidence type="ECO:0000256" key="2">
    <source>
        <dbReference type="PROSITE-ProRule" id="PRU01213"/>
    </source>
</evidence>
<comment type="caution">
    <text evidence="4">The sequence shown here is derived from an EMBL/GenBank/DDBJ whole genome shotgun (WGS) entry which is preliminary data.</text>
</comment>
<feature type="domain" description="Mop" evidence="3">
    <location>
        <begin position="2"/>
        <end position="68"/>
    </location>
</feature>